<dbReference type="PANTHER" id="PTHR14218:SF15">
    <property type="entry name" value="TRIPEPTIDYL-PEPTIDASE 1"/>
    <property type="match status" value="1"/>
</dbReference>
<keyword evidence="7" id="KW-0865">Zymogen</keyword>
<dbReference type="InterPro" id="IPR000209">
    <property type="entry name" value="Peptidase_S8/S53_dom"/>
</dbReference>
<feature type="domain" description="Peptidase S53" evidence="9">
    <location>
        <begin position="208"/>
        <end position="537"/>
    </location>
</feature>
<dbReference type="Pfam" id="PF00082">
    <property type="entry name" value="Peptidase_S8"/>
    <property type="match status" value="1"/>
</dbReference>
<gene>
    <name evidence="10" type="ORF">BJ998_006911</name>
</gene>
<reference evidence="10 11" key="1">
    <citation type="submission" date="2020-08" db="EMBL/GenBank/DDBJ databases">
        <title>Sequencing the genomes of 1000 actinobacteria strains.</title>
        <authorList>
            <person name="Klenk H.-P."/>
        </authorList>
    </citation>
    <scope>NUCLEOTIDE SEQUENCE [LARGE SCALE GENOMIC DNA]</scope>
    <source>
        <strain evidence="10 11">DSM 43851</strain>
    </source>
</reference>
<sequence length="537" mass="55155">MVNKSIKVAVAVLAPLAVLGTCAAVMQAANADPVALQPRVTLAGSVLPRLAQSARIGDVPADKQLSVAVSLTPSNSKELDEFVKQVSDPRSPVYGKYLTPEQFTAKYGASQNQVDQVTTYLKSKGLTVDSVAANRLIVDASGPASAMEQTFGTRLSTRRDARTGQEYYANDSALSLPGNLASAVSDVAGLDNHRKLSHPPLRQRAVRGVTPAQLNGAYDVKGLNATGAGQQVAVFELDAFQQQNIDAYDKQFGLTPPQPVVKKVDGGVALGEGQTEVELDIEAIQAIAPKAQLTVFEGPNSSRGVIDTYAAIVNSKIPVVSISWGGPEEAGSQADLKAQDTLYKQAAAQGQSLFAASGDSGSDDIGNGGTSVDFPASDPFVTGTGGTHLVVSGTNARTSETGWDGSGGGNSVLFSAPDYQADLGNKARMVPDIAADADPATGLAVFSKGQFGVVGGTSAAAPQWAGFAALYNQLASAAGKPNLGFANPALYKLAGTAALHDITSGSNGAFTAAKGYDRVTGLGSFDAAKFVQTMLGT</sequence>
<feature type="signal peptide" evidence="8">
    <location>
        <begin position="1"/>
        <end position="23"/>
    </location>
</feature>
<dbReference type="EMBL" id="JACHIR010000001">
    <property type="protein sequence ID" value="MBB5895715.1"/>
    <property type="molecule type" value="Genomic_DNA"/>
</dbReference>
<keyword evidence="6" id="KW-0106">Calcium</keyword>
<dbReference type="RefSeq" id="WP_184867472.1">
    <property type="nucleotide sequence ID" value="NZ_BAAAWY010000098.1"/>
</dbReference>
<dbReference type="AlphaFoldDB" id="A0A7W9NK81"/>
<evidence type="ECO:0000313" key="11">
    <source>
        <dbReference type="Proteomes" id="UP000585638"/>
    </source>
</evidence>
<dbReference type="PROSITE" id="PS51695">
    <property type="entry name" value="SEDOLISIN"/>
    <property type="match status" value="1"/>
</dbReference>
<dbReference type="PANTHER" id="PTHR14218">
    <property type="entry name" value="PROTEASE S8 TRIPEPTIDYL PEPTIDASE I CLN2"/>
    <property type="match status" value="1"/>
</dbReference>
<proteinExistence type="predicted"/>
<dbReference type="Gene3D" id="3.40.50.200">
    <property type="entry name" value="Peptidase S8/S53 domain"/>
    <property type="match status" value="1"/>
</dbReference>
<evidence type="ECO:0000256" key="1">
    <source>
        <dbReference type="ARBA" id="ARBA00001913"/>
    </source>
</evidence>
<evidence type="ECO:0000256" key="7">
    <source>
        <dbReference type="ARBA" id="ARBA00023145"/>
    </source>
</evidence>
<keyword evidence="4" id="KW-0378">Hydrolase</keyword>
<dbReference type="InterPro" id="IPR036852">
    <property type="entry name" value="Peptidase_S8/S53_dom_sf"/>
</dbReference>
<dbReference type="InterPro" id="IPR015366">
    <property type="entry name" value="S53_propep"/>
</dbReference>
<dbReference type="InterPro" id="IPR030400">
    <property type="entry name" value="Sedolisin_dom"/>
</dbReference>
<evidence type="ECO:0000256" key="3">
    <source>
        <dbReference type="ARBA" id="ARBA00022723"/>
    </source>
</evidence>
<evidence type="ECO:0000256" key="5">
    <source>
        <dbReference type="ARBA" id="ARBA00022825"/>
    </source>
</evidence>
<dbReference type="GO" id="GO:0004252">
    <property type="term" value="F:serine-type endopeptidase activity"/>
    <property type="evidence" value="ECO:0007669"/>
    <property type="project" value="InterPro"/>
</dbReference>
<dbReference type="SMART" id="SM00944">
    <property type="entry name" value="Pro-kuma_activ"/>
    <property type="match status" value="1"/>
</dbReference>
<evidence type="ECO:0000256" key="8">
    <source>
        <dbReference type="SAM" id="SignalP"/>
    </source>
</evidence>
<keyword evidence="11" id="KW-1185">Reference proteome</keyword>
<dbReference type="GO" id="GO:0008240">
    <property type="term" value="F:tripeptidyl-peptidase activity"/>
    <property type="evidence" value="ECO:0007669"/>
    <property type="project" value="TreeGrafter"/>
</dbReference>
<dbReference type="CDD" id="cd04056">
    <property type="entry name" value="Peptidases_S53"/>
    <property type="match status" value="1"/>
</dbReference>
<keyword evidence="2" id="KW-0645">Protease</keyword>
<evidence type="ECO:0000256" key="4">
    <source>
        <dbReference type="ARBA" id="ARBA00022801"/>
    </source>
</evidence>
<evidence type="ECO:0000313" key="10">
    <source>
        <dbReference type="EMBL" id="MBB5895715.1"/>
    </source>
</evidence>
<comment type="cofactor">
    <cofactor evidence="1">
        <name>Ca(2+)</name>
        <dbReference type="ChEBI" id="CHEBI:29108"/>
    </cofactor>
</comment>
<dbReference type="PROSITE" id="PS00138">
    <property type="entry name" value="SUBTILASE_SER"/>
    <property type="match status" value="1"/>
</dbReference>
<dbReference type="InterPro" id="IPR050819">
    <property type="entry name" value="Tripeptidyl-peptidase_I"/>
</dbReference>
<feature type="chain" id="PRO_5039709891" evidence="8">
    <location>
        <begin position="24"/>
        <end position="537"/>
    </location>
</feature>
<keyword evidence="5" id="KW-0720">Serine protease</keyword>
<dbReference type="GO" id="GO:0046872">
    <property type="term" value="F:metal ion binding"/>
    <property type="evidence" value="ECO:0007669"/>
    <property type="project" value="UniProtKB-KW"/>
</dbReference>
<protein>
    <submittedName>
        <fullName evidence="10">Kumamolisin</fullName>
    </submittedName>
</protein>
<accession>A0A7W9NK81</accession>
<dbReference type="Proteomes" id="UP000585638">
    <property type="component" value="Unassembled WGS sequence"/>
</dbReference>
<dbReference type="InterPro" id="IPR023828">
    <property type="entry name" value="Peptidase_S8_Ser-AS"/>
</dbReference>
<keyword evidence="8" id="KW-0732">Signal</keyword>
<dbReference type="GO" id="GO:0006508">
    <property type="term" value="P:proteolysis"/>
    <property type="evidence" value="ECO:0007669"/>
    <property type="project" value="UniProtKB-KW"/>
</dbReference>
<organism evidence="10 11">
    <name type="scientific">Kutzneria kofuensis</name>
    <dbReference type="NCBI Taxonomy" id="103725"/>
    <lineage>
        <taxon>Bacteria</taxon>
        <taxon>Bacillati</taxon>
        <taxon>Actinomycetota</taxon>
        <taxon>Actinomycetes</taxon>
        <taxon>Pseudonocardiales</taxon>
        <taxon>Pseudonocardiaceae</taxon>
        <taxon>Kutzneria</taxon>
    </lineage>
</organism>
<keyword evidence="3" id="KW-0479">Metal-binding</keyword>
<name>A0A7W9NK81_9PSEU</name>
<evidence type="ECO:0000256" key="6">
    <source>
        <dbReference type="ARBA" id="ARBA00022837"/>
    </source>
</evidence>
<dbReference type="Pfam" id="PF09286">
    <property type="entry name" value="Pro-kuma_activ"/>
    <property type="match status" value="1"/>
</dbReference>
<evidence type="ECO:0000259" key="9">
    <source>
        <dbReference type="PROSITE" id="PS51695"/>
    </source>
</evidence>
<dbReference type="CDD" id="cd11377">
    <property type="entry name" value="Pro-peptidase_S53"/>
    <property type="match status" value="1"/>
</dbReference>
<evidence type="ECO:0000256" key="2">
    <source>
        <dbReference type="ARBA" id="ARBA00022670"/>
    </source>
</evidence>
<comment type="caution">
    <text evidence="10">The sequence shown here is derived from an EMBL/GenBank/DDBJ whole genome shotgun (WGS) entry which is preliminary data.</text>
</comment>
<dbReference type="SUPFAM" id="SSF52743">
    <property type="entry name" value="Subtilisin-like"/>
    <property type="match status" value="1"/>
</dbReference>
<dbReference type="SUPFAM" id="SSF54897">
    <property type="entry name" value="Protease propeptides/inhibitors"/>
    <property type="match status" value="1"/>
</dbReference>